<evidence type="ECO:0000313" key="1">
    <source>
        <dbReference type="EMBL" id="GLI26421.1"/>
    </source>
</evidence>
<accession>A0A9W6CUQ6</accession>
<proteinExistence type="predicted"/>
<keyword evidence="2" id="KW-1185">Reference proteome</keyword>
<organism evidence="1 2">
    <name type="scientific">Agromyces rhizosphaerae</name>
    <dbReference type="NCBI Taxonomy" id="88374"/>
    <lineage>
        <taxon>Bacteria</taxon>
        <taxon>Bacillati</taxon>
        <taxon>Actinomycetota</taxon>
        <taxon>Actinomycetes</taxon>
        <taxon>Micrococcales</taxon>
        <taxon>Microbacteriaceae</taxon>
        <taxon>Agromyces</taxon>
    </lineage>
</organism>
<reference evidence="1" key="1">
    <citation type="submission" date="2022-12" db="EMBL/GenBank/DDBJ databases">
        <title>Reference genome sequencing for broad-spectrum identification of bacterial and archaeal isolates by mass spectrometry.</title>
        <authorList>
            <person name="Sekiguchi Y."/>
            <person name="Tourlousse D.M."/>
        </authorList>
    </citation>
    <scope>NUCLEOTIDE SEQUENCE</scope>
    <source>
        <strain evidence="1">14</strain>
    </source>
</reference>
<name>A0A9W6CUQ6_9MICO</name>
<dbReference type="Proteomes" id="UP001144396">
    <property type="component" value="Unassembled WGS sequence"/>
</dbReference>
<dbReference type="EMBL" id="BSDP01000001">
    <property type="protein sequence ID" value="GLI26421.1"/>
    <property type="molecule type" value="Genomic_DNA"/>
</dbReference>
<protein>
    <submittedName>
        <fullName evidence="1">Uncharacterized protein</fullName>
    </submittedName>
</protein>
<gene>
    <name evidence="1" type="ORF">ARHIZOSPH14_06630</name>
</gene>
<dbReference type="RefSeq" id="WP_281882421.1">
    <property type="nucleotide sequence ID" value="NZ_BSDP01000001.1"/>
</dbReference>
<sequence>MPGNTDPRNPGSTVFSRPLEVPAVEERIRKRVEGAVRSQLGLSGPSPADLKMAVEQASKAAAQSAVEITVAKLADDAARESGRAGVLDRFKDKLQFAADGMKVIDDSDQVSDVLKKRANLMAKKRAALEEAGFSPDEAFQILLADINARG</sequence>
<evidence type="ECO:0000313" key="2">
    <source>
        <dbReference type="Proteomes" id="UP001144396"/>
    </source>
</evidence>
<comment type="caution">
    <text evidence="1">The sequence shown here is derived from an EMBL/GenBank/DDBJ whole genome shotgun (WGS) entry which is preliminary data.</text>
</comment>
<dbReference type="AlphaFoldDB" id="A0A9W6CUQ6"/>